<sequence length="61" mass="6875">MSTQSDIKMTDQMERDLIERELGPRSPSLVADVKSAIFAVQHMLSRLQNQARKAKIVYANG</sequence>
<evidence type="ECO:0000313" key="2">
    <source>
        <dbReference type="Proteomes" id="UP000031843"/>
    </source>
</evidence>
<dbReference type="AlphaFoldDB" id="A0A0C4YMM2"/>
<organism evidence="1 2">
    <name type="scientific">Cupriavidus basilensis</name>
    <dbReference type="NCBI Taxonomy" id="68895"/>
    <lineage>
        <taxon>Bacteria</taxon>
        <taxon>Pseudomonadati</taxon>
        <taxon>Pseudomonadota</taxon>
        <taxon>Betaproteobacteria</taxon>
        <taxon>Burkholderiales</taxon>
        <taxon>Burkholderiaceae</taxon>
        <taxon>Cupriavidus</taxon>
    </lineage>
</organism>
<protein>
    <submittedName>
        <fullName evidence="1">Uncharacterized protein</fullName>
    </submittedName>
</protein>
<dbReference type="OrthoDB" id="8687735at2"/>
<accession>A0A0C4YMM2</accession>
<keyword evidence="2" id="KW-1185">Reference proteome</keyword>
<dbReference type="KEGG" id="cbw:RR42_s2233"/>
<reference evidence="1 2" key="1">
    <citation type="journal article" date="2015" name="Genome Announc.">
        <title>Complete Genome Sequence of Cupriavidus basilensis 4G11, Isolated from the Oak Ridge Field Research Center Site.</title>
        <authorList>
            <person name="Ray J."/>
            <person name="Waters R.J."/>
            <person name="Skerker J.M."/>
            <person name="Kuehl J.V."/>
            <person name="Price M.N."/>
            <person name="Huang J."/>
            <person name="Chakraborty R."/>
            <person name="Arkin A.P."/>
            <person name="Deutschbauer A."/>
        </authorList>
    </citation>
    <scope>NUCLEOTIDE SEQUENCE [LARGE SCALE GENOMIC DNA]</scope>
    <source>
        <strain evidence="1">4G11</strain>
    </source>
</reference>
<proteinExistence type="predicted"/>
<gene>
    <name evidence="1" type="ORF">RR42_s2233</name>
</gene>
<name>A0A0C4YMM2_9BURK</name>
<dbReference type="RefSeq" id="WP_043355776.1">
    <property type="nucleotide sequence ID" value="NZ_CP010537.1"/>
</dbReference>
<evidence type="ECO:0000313" key="1">
    <source>
        <dbReference type="EMBL" id="AJG23815.1"/>
    </source>
</evidence>
<dbReference type="EMBL" id="CP010537">
    <property type="protein sequence ID" value="AJG23815.1"/>
    <property type="molecule type" value="Genomic_DNA"/>
</dbReference>
<dbReference type="Proteomes" id="UP000031843">
    <property type="component" value="Chromosome secondary"/>
</dbReference>